<name>A0AAF0IKA2_9EURO</name>
<keyword evidence="3" id="KW-1185">Reference proteome</keyword>
<dbReference type="Proteomes" id="UP001219355">
    <property type="component" value="Chromosome 3"/>
</dbReference>
<gene>
    <name evidence="2" type="ORF">PRK78_005678</name>
</gene>
<sequence>MTPPPHAQPPIPTPRILQRKPPPHRARRVRVQKLRVAMRGNRGPNAGLLADHHALQDARVAEAQGACDGGVAGADGPVVGGGGEGGGEGVEGVAEFVDGEVFGAGEGGIAAGGGGGGGGEGVGFEEEADFVVGGEEVFVADVVGIGGVLVGVVVVVAGGEAGEGVGGEGKGVEERVGGGEESGEGFLREVVGDDEVAVVLEEGELVGGEASHLCRSDIAN</sequence>
<organism evidence="2 3">
    <name type="scientific">Emydomyces testavorans</name>
    <dbReference type="NCBI Taxonomy" id="2070801"/>
    <lineage>
        <taxon>Eukaryota</taxon>
        <taxon>Fungi</taxon>
        <taxon>Dikarya</taxon>
        <taxon>Ascomycota</taxon>
        <taxon>Pezizomycotina</taxon>
        <taxon>Eurotiomycetes</taxon>
        <taxon>Eurotiomycetidae</taxon>
        <taxon>Onygenales</taxon>
        <taxon>Nannizziopsiaceae</taxon>
        <taxon>Emydomyces</taxon>
    </lineage>
</organism>
<accession>A0AAF0IKA2</accession>
<feature type="compositionally biased region" description="Basic residues" evidence="1">
    <location>
        <begin position="17"/>
        <end position="27"/>
    </location>
</feature>
<feature type="region of interest" description="Disordered" evidence="1">
    <location>
        <begin position="1"/>
        <end position="27"/>
    </location>
</feature>
<protein>
    <submittedName>
        <fullName evidence="2">Uncharacterized protein</fullName>
    </submittedName>
</protein>
<feature type="compositionally biased region" description="Pro residues" evidence="1">
    <location>
        <begin position="1"/>
        <end position="13"/>
    </location>
</feature>
<proteinExistence type="predicted"/>
<dbReference type="EMBL" id="CP120629">
    <property type="protein sequence ID" value="WEW60193.1"/>
    <property type="molecule type" value="Genomic_DNA"/>
</dbReference>
<evidence type="ECO:0000313" key="2">
    <source>
        <dbReference type="EMBL" id="WEW60193.1"/>
    </source>
</evidence>
<reference evidence="2" key="1">
    <citation type="submission" date="2023-03" db="EMBL/GenBank/DDBJ databases">
        <title>Emydomyces testavorans Genome Sequence.</title>
        <authorList>
            <person name="Hoyer L."/>
        </authorList>
    </citation>
    <scope>NUCLEOTIDE SEQUENCE</scope>
    <source>
        <strain evidence="2">16-2883</strain>
    </source>
</reference>
<evidence type="ECO:0000313" key="3">
    <source>
        <dbReference type="Proteomes" id="UP001219355"/>
    </source>
</evidence>
<evidence type="ECO:0000256" key="1">
    <source>
        <dbReference type="SAM" id="MobiDB-lite"/>
    </source>
</evidence>
<dbReference type="AlphaFoldDB" id="A0AAF0IKA2"/>
<feature type="region of interest" description="Disordered" evidence="1">
    <location>
        <begin position="164"/>
        <end position="183"/>
    </location>
</feature>